<sequence>MPTETHAGPDTIPGLTDIAGLSQALLEHIPELAAECVTDLALDALCDLEVRTMRDLATAAATTPGEIARKVGVLVARLVDDGAEVELPDGEAALLRSVLRDLTHFAGPTASGDACRKGF</sequence>
<evidence type="ECO:0000313" key="2">
    <source>
        <dbReference type="Proteomes" id="UP000697995"/>
    </source>
</evidence>
<evidence type="ECO:0000313" key="1">
    <source>
        <dbReference type="EMBL" id="MBK1657791.1"/>
    </source>
</evidence>
<comment type="caution">
    <text evidence="1">The sequence shown here is derived from an EMBL/GenBank/DDBJ whole genome shotgun (WGS) entry which is preliminary data.</text>
</comment>
<accession>A0ABS1CTI3</accession>
<dbReference type="Proteomes" id="UP000697995">
    <property type="component" value="Unassembled WGS sequence"/>
</dbReference>
<dbReference type="EMBL" id="NRSG01000028">
    <property type="protein sequence ID" value="MBK1657791.1"/>
    <property type="molecule type" value="Genomic_DNA"/>
</dbReference>
<gene>
    <name evidence="1" type="ORF">CKO45_06050</name>
</gene>
<keyword evidence="2" id="KW-1185">Reference proteome</keyword>
<name>A0ABS1CTI3_9PROT</name>
<evidence type="ECO:0008006" key="3">
    <source>
        <dbReference type="Google" id="ProtNLM"/>
    </source>
</evidence>
<protein>
    <recommendedName>
        <fullName evidence="3">MarR family transcriptional regulator</fullName>
    </recommendedName>
</protein>
<reference evidence="1 2" key="1">
    <citation type="journal article" date="2020" name="Microorganisms">
        <title>Osmotic Adaptation and Compatible Solute Biosynthesis of Phototrophic Bacteria as Revealed from Genome Analyses.</title>
        <authorList>
            <person name="Imhoff J.F."/>
            <person name="Rahn T."/>
            <person name="Kunzel S."/>
            <person name="Keller A."/>
            <person name="Neulinger S.C."/>
        </authorList>
    </citation>
    <scope>NUCLEOTIDE SEQUENCE [LARGE SCALE GENOMIC DNA]</scope>
    <source>
        <strain evidence="1 2">DSM 15382</strain>
    </source>
</reference>
<organism evidence="1 2">
    <name type="scientific">Paracraurococcus ruber</name>
    <dbReference type="NCBI Taxonomy" id="77675"/>
    <lineage>
        <taxon>Bacteria</taxon>
        <taxon>Pseudomonadati</taxon>
        <taxon>Pseudomonadota</taxon>
        <taxon>Alphaproteobacteria</taxon>
        <taxon>Acetobacterales</taxon>
        <taxon>Roseomonadaceae</taxon>
        <taxon>Paracraurococcus</taxon>
    </lineage>
</organism>
<dbReference type="RefSeq" id="WP_133222263.1">
    <property type="nucleotide sequence ID" value="NZ_NRSG01000028.1"/>
</dbReference>
<proteinExistence type="predicted"/>